<feature type="compositionally biased region" description="Acidic residues" evidence="1">
    <location>
        <begin position="190"/>
        <end position="199"/>
    </location>
</feature>
<evidence type="ECO:0000313" key="3">
    <source>
        <dbReference type="Proteomes" id="UP001596174"/>
    </source>
</evidence>
<evidence type="ECO:0000313" key="2">
    <source>
        <dbReference type="EMBL" id="MFC5907264.1"/>
    </source>
</evidence>
<reference evidence="3" key="1">
    <citation type="journal article" date="2019" name="Int. J. Syst. Evol. Microbiol.">
        <title>The Global Catalogue of Microorganisms (GCM) 10K type strain sequencing project: providing services to taxonomists for standard genome sequencing and annotation.</title>
        <authorList>
            <consortium name="The Broad Institute Genomics Platform"/>
            <consortium name="The Broad Institute Genome Sequencing Center for Infectious Disease"/>
            <person name="Wu L."/>
            <person name="Ma J."/>
        </authorList>
    </citation>
    <scope>NUCLEOTIDE SEQUENCE [LARGE SCALE GENOMIC DNA]</scope>
    <source>
        <strain evidence="3">JCM 4816</strain>
    </source>
</reference>
<name>A0ABW1G0L2_9ACTN</name>
<dbReference type="Proteomes" id="UP001596174">
    <property type="component" value="Unassembled WGS sequence"/>
</dbReference>
<feature type="region of interest" description="Disordered" evidence="1">
    <location>
        <begin position="1"/>
        <end position="22"/>
    </location>
</feature>
<organism evidence="2 3">
    <name type="scientific">Streptacidiphilus monticola</name>
    <dbReference type="NCBI Taxonomy" id="2161674"/>
    <lineage>
        <taxon>Bacteria</taxon>
        <taxon>Bacillati</taxon>
        <taxon>Actinomycetota</taxon>
        <taxon>Actinomycetes</taxon>
        <taxon>Kitasatosporales</taxon>
        <taxon>Streptomycetaceae</taxon>
        <taxon>Streptacidiphilus</taxon>
    </lineage>
</organism>
<evidence type="ECO:0000256" key="1">
    <source>
        <dbReference type="SAM" id="MobiDB-lite"/>
    </source>
</evidence>
<sequence>MADRRRRGSGTDAGTPLPAELGLEELYGTPEELETEEEDLVVVPPVRLPAEAELAAAARTAPLLELAVRLARWVAPEKPVDEWGELGAEQEATAARELGLHLTDAGELEQPWSLAVDLGLVAVEGEPEAARPGPALEALEQADPETVLDLWFTAATVVAGTTVDAAVEDAELEEEAVEAAIASATGQNGETEEDEESEEEYARAEERREETQALLDDALQTLYETRAFAEDTAAETLPLGVLAALLVVPDGEEPDEEMLGEITEVMITLDPMLQDLAAVGMLDYSPIDPALFEETDEGELEAELDDTDVARFGQVRLTDLGLFAVREWLLEDGYDAPLIGEHAEGTAQELMEYLCGSSNVMPEAEIEAWLSGREPQEAAAALLEASRGADITAPIRRRFTVLALDRLGEPAEPAARAVLTDPHLNGVAAAWLTARGADDLPEPSQDIRLWSFVDVLAGRAITEAPDNDAARKMIAEAWVDGPDAAWVADLWRVDHPYTTLVLNMIGAAHPDKGVAKQARKAAYKARSESNAGRARS</sequence>
<proteinExistence type="predicted"/>
<gene>
    <name evidence="2" type="ORF">ACFP3V_08535</name>
</gene>
<comment type="caution">
    <text evidence="2">The sequence shown here is derived from an EMBL/GenBank/DDBJ whole genome shotgun (WGS) entry which is preliminary data.</text>
</comment>
<accession>A0ABW1G0L2</accession>
<dbReference type="EMBL" id="JBHSQJ010000031">
    <property type="protein sequence ID" value="MFC5907264.1"/>
    <property type="molecule type" value="Genomic_DNA"/>
</dbReference>
<feature type="region of interest" description="Disordered" evidence="1">
    <location>
        <begin position="183"/>
        <end position="208"/>
    </location>
</feature>
<protein>
    <submittedName>
        <fullName evidence="2">Uncharacterized protein</fullName>
    </submittedName>
</protein>
<keyword evidence="3" id="KW-1185">Reference proteome</keyword>
<dbReference type="RefSeq" id="WP_380581500.1">
    <property type="nucleotide sequence ID" value="NZ_JBHSQJ010000031.1"/>
</dbReference>